<sequence length="57" mass="6552">MPRVRSKPKPDDDDNLIQLQARITRELMTRIKQHADAEEISVSAYVRRTLKNHVPGG</sequence>
<evidence type="ECO:0008006" key="2">
    <source>
        <dbReference type="Google" id="ProtNLM"/>
    </source>
</evidence>
<proteinExistence type="predicted"/>
<organism evidence="1">
    <name type="scientific">marine sediment metagenome</name>
    <dbReference type="NCBI Taxonomy" id="412755"/>
    <lineage>
        <taxon>unclassified sequences</taxon>
        <taxon>metagenomes</taxon>
        <taxon>ecological metagenomes</taxon>
    </lineage>
</organism>
<dbReference type="InterPro" id="IPR010985">
    <property type="entry name" value="Ribbon_hlx_hlx"/>
</dbReference>
<evidence type="ECO:0000313" key="1">
    <source>
        <dbReference type="EMBL" id="KKK73829.1"/>
    </source>
</evidence>
<reference evidence="1" key="1">
    <citation type="journal article" date="2015" name="Nature">
        <title>Complex archaea that bridge the gap between prokaryotes and eukaryotes.</title>
        <authorList>
            <person name="Spang A."/>
            <person name="Saw J.H."/>
            <person name="Jorgensen S.L."/>
            <person name="Zaremba-Niedzwiedzka K."/>
            <person name="Martijn J."/>
            <person name="Lind A.E."/>
            <person name="van Eijk R."/>
            <person name="Schleper C."/>
            <person name="Guy L."/>
            <person name="Ettema T.J."/>
        </authorList>
    </citation>
    <scope>NUCLEOTIDE SEQUENCE</scope>
</reference>
<gene>
    <name evidence="1" type="ORF">LCGC14_2889890</name>
</gene>
<dbReference type="GO" id="GO:0006355">
    <property type="term" value="P:regulation of DNA-templated transcription"/>
    <property type="evidence" value="ECO:0007669"/>
    <property type="project" value="InterPro"/>
</dbReference>
<accession>A0A0F9A5E6</accession>
<dbReference type="AlphaFoldDB" id="A0A0F9A5E6"/>
<protein>
    <recommendedName>
        <fullName evidence="2">Ribbon-helix-helix protein CopG domain-containing protein</fullName>
    </recommendedName>
</protein>
<dbReference type="EMBL" id="LAZR01056610">
    <property type="protein sequence ID" value="KKK73829.1"/>
    <property type="molecule type" value="Genomic_DNA"/>
</dbReference>
<comment type="caution">
    <text evidence="1">The sequence shown here is derived from an EMBL/GenBank/DDBJ whole genome shotgun (WGS) entry which is preliminary data.</text>
</comment>
<dbReference type="SUPFAM" id="SSF47598">
    <property type="entry name" value="Ribbon-helix-helix"/>
    <property type="match status" value="1"/>
</dbReference>
<name>A0A0F9A5E6_9ZZZZ</name>